<reference evidence="6 7" key="1">
    <citation type="submission" date="2024-01" db="EMBL/GenBank/DDBJ databases">
        <title>Genome assemblies of Stephania.</title>
        <authorList>
            <person name="Yang L."/>
        </authorList>
    </citation>
    <scope>NUCLEOTIDE SEQUENCE [LARGE SCALE GENOMIC DNA]</scope>
    <source>
        <strain evidence="6">QJT</strain>
        <tissue evidence="6">Leaf</tissue>
    </source>
</reference>
<dbReference type="PROSITE" id="PS00375">
    <property type="entry name" value="UDPGT"/>
    <property type="match status" value="1"/>
</dbReference>
<dbReference type="InterPro" id="IPR058980">
    <property type="entry name" value="Glyco_transf_N"/>
</dbReference>
<dbReference type="PANTHER" id="PTHR11926:SF1560">
    <property type="entry name" value="UDP-GLYCOSYLTRANSFERASE 74E1-RELATED"/>
    <property type="match status" value="1"/>
</dbReference>
<evidence type="ECO:0000313" key="7">
    <source>
        <dbReference type="Proteomes" id="UP001417504"/>
    </source>
</evidence>
<sequence>MEEEESGMCRRSHVLVFPLPVQGHINPMLQFSKRLASKGLKVTLSTPIYVAKSSPPLAGSVSVHTFADGREEEGAEEESYDSYIERFKVIGLKTIASLIDKYSGTHTPINCLVFDSVLPWAADEVKRLGILAASFYTQSLAVNAVYFHVQCGKLSLPVSSPAVSLPGLPVLESHDLPSFVVHTDSYPGLLKLLLSQFSNLDATDLLLFNTFDKLEQEVLDWMGKQWPAKTLTIGPTVPSMYLDKRVEGDEDYGLHLYKPDIGTCVSWLDKKEAGSVVYASFGSLASLGDEQMNELAMGLKTSGKPFLWVVRATEESKLPSKFAEEVSASEEGLVVTWCPQLDVLSHKAVGCFLTHCGWNSTLEALSFGVPMIAMPQWTDQTTNAKCVEDVWKVGVRVHVDEKGIIRRDEIKHCIYEVLEGERWKEMKSNVAKLREFAEEAVDEGGSSDKNVEKFIDRLVSKSQ</sequence>
<keyword evidence="2 3" id="KW-0808">Transferase</keyword>
<name>A0AAP0JRM2_9MAGN</name>
<comment type="caution">
    <text evidence="6">The sequence shown here is derived from an EMBL/GenBank/DDBJ whole genome shotgun (WGS) entry which is preliminary data.</text>
</comment>
<dbReference type="FunFam" id="3.40.50.2000:FF:000019">
    <property type="entry name" value="Glycosyltransferase"/>
    <property type="match status" value="1"/>
</dbReference>
<dbReference type="PANTHER" id="PTHR11926">
    <property type="entry name" value="GLUCOSYL/GLUCURONOSYL TRANSFERASES"/>
    <property type="match status" value="1"/>
</dbReference>
<dbReference type="Gene3D" id="3.40.50.2000">
    <property type="entry name" value="Glycogen Phosphorylase B"/>
    <property type="match status" value="2"/>
</dbReference>
<accession>A0AAP0JRM2</accession>
<dbReference type="EC" id="2.4.1.-" evidence="4"/>
<feature type="domain" description="Glycosyltransferase N-terminal" evidence="5">
    <location>
        <begin position="14"/>
        <end position="48"/>
    </location>
</feature>
<keyword evidence="7" id="KW-1185">Reference proteome</keyword>
<evidence type="ECO:0000256" key="1">
    <source>
        <dbReference type="ARBA" id="ARBA00009995"/>
    </source>
</evidence>
<dbReference type="SUPFAM" id="SSF53756">
    <property type="entry name" value="UDP-Glycosyltransferase/glycogen phosphorylase"/>
    <property type="match status" value="1"/>
</dbReference>
<dbReference type="GO" id="GO:0080043">
    <property type="term" value="F:quercetin 3-O-glucosyltransferase activity"/>
    <property type="evidence" value="ECO:0007669"/>
    <property type="project" value="TreeGrafter"/>
</dbReference>
<dbReference type="Pfam" id="PF00201">
    <property type="entry name" value="UDPGT"/>
    <property type="match status" value="1"/>
</dbReference>
<evidence type="ECO:0000256" key="2">
    <source>
        <dbReference type="ARBA" id="ARBA00022679"/>
    </source>
</evidence>
<evidence type="ECO:0000259" key="5">
    <source>
        <dbReference type="Pfam" id="PF26168"/>
    </source>
</evidence>
<dbReference type="InterPro" id="IPR035595">
    <property type="entry name" value="UDP_glycos_trans_CS"/>
</dbReference>
<gene>
    <name evidence="6" type="ORF">Sjap_009575</name>
</gene>
<dbReference type="GO" id="GO:0080044">
    <property type="term" value="F:quercetin 7-O-glucosyltransferase activity"/>
    <property type="evidence" value="ECO:0007669"/>
    <property type="project" value="TreeGrafter"/>
</dbReference>
<dbReference type="Pfam" id="PF26168">
    <property type="entry name" value="Glyco_transf_N"/>
    <property type="match status" value="1"/>
</dbReference>
<protein>
    <recommendedName>
        <fullName evidence="4">Glycosyltransferase</fullName>
        <ecNumber evidence="4">2.4.1.-</ecNumber>
    </recommendedName>
</protein>
<dbReference type="InterPro" id="IPR002213">
    <property type="entry name" value="UDP_glucos_trans"/>
</dbReference>
<organism evidence="6 7">
    <name type="scientific">Stephania japonica</name>
    <dbReference type="NCBI Taxonomy" id="461633"/>
    <lineage>
        <taxon>Eukaryota</taxon>
        <taxon>Viridiplantae</taxon>
        <taxon>Streptophyta</taxon>
        <taxon>Embryophyta</taxon>
        <taxon>Tracheophyta</taxon>
        <taxon>Spermatophyta</taxon>
        <taxon>Magnoliopsida</taxon>
        <taxon>Ranunculales</taxon>
        <taxon>Menispermaceae</taxon>
        <taxon>Menispermoideae</taxon>
        <taxon>Cissampelideae</taxon>
        <taxon>Stephania</taxon>
    </lineage>
</organism>
<proteinExistence type="inferred from homology"/>
<dbReference type="EMBL" id="JBBNAE010000003">
    <property type="protein sequence ID" value="KAK9138981.1"/>
    <property type="molecule type" value="Genomic_DNA"/>
</dbReference>
<evidence type="ECO:0000256" key="4">
    <source>
        <dbReference type="RuleBase" id="RU362057"/>
    </source>
</evidence>
<evidence type="ECO:0000256" key="3">
    <source>
        <dbReference type="RuleBase" id="RU003718"/>
    </source>
</evidence>
<keyword evidence="3" id="KW-0328">Glycosyltransferase</keyword>
<evidence type="ECO:0000313" key="6">
    <source>
        <dbReference type="EMBL" id="KAK9138981.1"/>
    </source>
</evidence>
<comment type="similarity">
    <text evidence="1 3">Belongs to the UDP-glycosyltransferase family.</text>
</comment>
<dbReference type="Proteomes" id="UP001417504">
    <property type="component" value="Unassembled WGS sequence"/>
</dbReference>
<dbReference type="AlphaFoldDB" id="A0AAP0JRM2"/>
<dbReference type="CDD" id="cd03784">
    <property type="entry name" value="GT1_Gtf-like"/>
    <property type="match status" value="1"/>
</dbReference>